<dbReference type="GO" id="GO:0005524">
    <property type="term" value="F:ATP binding"/>
    <property type="evidence" value="ECO:0007669"/>
    <property type="project" value="TreeGrafter"/>
</dbReference>
<dbReference type="Proteomes" id="UP000475545">
    <property type="component" value="Unassembled WGS sequence"/>
</dbReference>
<comment type="caution">
    <text evidence="2">The sequence shown here is derived from an EMBL/GenBank/DDBJ whole genome shotgun (WGS) entry which is preliminary data.</text>
</comment>
<dbReference type="InterPro" id="IPR050625">
    <property type="entry name" value="ParA/MinD_ATPase"/>
</dbReference>
<dbReference type="SUPFAM" id="SSF52540">
    <property type="entry name" value="P-loop containing nucleoside triphosphate hydrolases"/>
    <property type="match status" value="1"/>
</dbReference>
<dbReference type="GO" id="GO:0016887">
    <property type="term" value="F:ATP hydrolysis activity"/>
    <property type="evidence" value="ECO:0007669"/>
    <property type="project" value="TreeGrafter"/>
</dbReference>
<proteinExistence type="predicted"/>
<gene>
    <name evidence="2" type="ORF">GIY30_20555</name>
</gene>
<dbReference type="EMBL" id="WMBR01000006">
    <property type="protein sequence ID" value="MXP23733.1"/>
    <property type="molecule type" value="Genomic_DNA"/>
</dbReference>
<dbReference type="GO" id="GO:0005829">
    <property type="term" value="C:cytosol"/>
    <property type="evidence" value="ECO:0007669"/>
    <property type="project" value="TreeGrafter"/>
</dbReference>
<reference evidence="2 3" key="1">
    <citation type="submission" date="2019-11" db="EMBL/GenBank/DDBJ databases">
        <title>Gordonia sp. nov., a novel actinobacterium isolated from mangrove soil in Hainan.</title>
        <authorList>
            <person name="Huang X."/>
            <person name="Xie Y."/>
            <person name="Chu X."/>
            <person name="Xiao K."/>
        </authorList>
    </citation>
    <scope>NUCLEOTIDE SEQUENCE [LARGE SCALE GENOMIC DNA]</scope>
    <source>
        <strain evidence="2 3">HNM0687</strain>
    </source>
</reference>
<dbReference type="PANTHER" id="PTHR43384">
    <property type="entry name" value="SEPTUM SITE-DETERMINING PROTEIN MIND HOMOLOG, CHLOROPLASTIC-RELATED"/>
    <property type="match status" value="1"/>
</dbReference>
<name>A0A6L7GVZ4_9ACTN</name>
<dbReference type="PANTHER" id="PTHR43384:SF11">
    <property type="entry name" value="SEPTUM SITE DETERMINING PROTEIN"/>
    <property type="match status" value="1"/>
</dbReference>
<dbReference type="AlphaFoldDB" id="A0A6L7GVZ4"/>
<dbReference type="Pfam" id="PF26563">
    <property type="entry name" value="Rv3660c_N"/>
    <property type="match status" value="1"/>
</dbReference>
<organism evidence="2 3">
    <name type="scientific">Gordonia mangrovi</name>
    <dbReference type="NCBI Taxonomy" id="2665643"/>
    <lineage>
        <taxon>Bacteria</taxon>
        <taxon>Bacillati</taxon>
        <taxon>Actinomycetota</taxon>
        <taxon>Actinomycetes</taxon>
        <taxon>Mycobacteriales</taxon>
        <taxon>Gordoniaceae</taxon>
        <taxon>Gordonia</taxon>
    </lineage>
</organism>
<dbReference type="InterPro" id="IPR059050">
    <property type="entry name" value="Rv3660c_N"/>
</dbReference>
<feature type="domain" description="Rv3660c-like CheY-like N-terminal" evidence="1">
    <location>
        <begin position="11"/>
        <end position="112"/>
    </location>
</feature>
<dbReference type="InterPro" id="IPR022521">
    <property type="entry name" value="Rv3660c"/>
</dbReference>
<accession>A0A6L7GVZ4</accession>
<dbReference type="Gene3D" id="3.40.50.300">
    <property type="entry name" value="P-loop containing nucleotide triphosphate hydrolases"/>
    <property type="match status" value="1"/>
</dbReference>
<keyword evidence="3" id="KW-1185">Reference proteome</keyword>
<evidence type="ECO:0000313" key="3">
    <source>
        <dbReference type="Proteomes" id="UP000475545"/>
    </source>
</evidence>
<dbReference type="GO" id="GO:0051782">
    <property type="term" value="P:negative regulation of cell division"/>
    <property type="evidence" value="ECO:0007669"/>
    <property type="project" value="TreeGrafter"/>
</dbReference>
<evidence type="ECO:0000259" key="1">
    <source>
        <dbReference type="Pfam" id="PF26563"/>
    </source>
</evidence>
<dbReference type="GO" id="GO:0009898">
    <property type="term" value="C:cytoplasmic side of plasma membrane"/>
    <property type="evidence" value="ECO:0007669"/>
    <property type="project" value="TreeGrafter"/>
</dbReference>
<dbReference type="InterPro" id="IPR027417">
    <property type="entry name" value="P-loop_NTPase"/>
</dbReference>
<protein>
    <recommendedName>
        <fullName evidence="1">Rv3660c-like CheY-like N-terminal domain-containing protein</fullName>
    </recommendedName>
</protein>
<dbReference type="NCBIfam" id="TIGR03815">
    <property type="entry name" value="CpaE_hom_Actino"/>
    <property type="match status" value="1"/>
</dbReference>
<sequence>MTDELLTLVGADLHEDVARCAAAAGYRIVPGSPTECRREWLRAGAIAVDGHAIDELTGLAPPRRAGIVMVTAGEPSAETWRAAMNLGAEYAVALPAEESTLVGLLTDFRAPATNPAAAIAVIGGHGGAGVTTLAAAVALAGADLGPRVLLLDVDDLGAGIDLALGIEGRAGLRWQDLTVAAGAMRASALHDALPHVDDRLSVLAPRPDSHHPIAVEPVVAALDAARAEGDTVVVDLPRAGGPVTDAVLDTVDLVVVVTTATVPGAASTRQVVTRVRRHGVWAELAVRGPAPSGLRAAQVAATVGLPLLAAYRSDPGLPGRMDAGRLRITPRSPLGRAARAVHRAADRATRVAA</sequence>
<evidence type="ECO:0000313" key="2">
    <source>
        <dbReference type="EMBL" id="MXP23733.1"/>
    </source>
</evidence>
<dbReference type="RefSeq" id="WP_160903917.1">
    <property type="nucleotide sequence ID" value="NZ_CP102850.1"/>
</dbReference>